<evidence type="ECO:0000313" key="2">
    <source>
        <dbReference type="EMBL" id="MBR9727379.1"/>
    </source>
</evidence>
<reference evidence="2 3" key="1">
    <citation type="submission" date="2020-02" db="EMBL/GenBank/DDBJ databases">
        <title>Shewanella WXL01 sp. nov., a marine bacterium isolated from green algae in Luhuitou Fringing Reef (Northern South China Sea).</title>
        <authorList>
            <person name="Wang X."/>
        </authorList>
    </citation>
    <scope>NUCLEOTIDE SEQUENCE [LARGE SCALE GENOMIC DNA]</scope>
    <source>
        <strain evidence="2 3">MCCC 1A01895</strain>
    </source>
</reference>
<feature type="coiled-coil region" evidence="1">
    <location>
        <begin position="74"/>
        <end position="101"/>
    </location>
</feature>
<evidence type="ECO:0008006" key="4">
    <source>
        <dbReference type="Google" id="ProtNLM"/>
    </source>
</evidence>
<organism evidence="2 3">
    <name type="scientific">Shewanella intestini</name>
    <dbReference type="NCBI Taxonomy" id="2017544"/>
    <lineage>
        <taxon>Bacteria</taxon>
        <taxon>Pseudomonadati</taxon>
        <taxon>Pseudomonadota</taxon>
        <taxon>Gammaproteobacteria</taxon>
        <taxon>Alteromonadales</taxon>
        <taxon>Shewanellaceae</taxon>
        <taxon>Shewanella</taxon>
    </lineage>
</organism>
<dbReference type="EMBL" id="JAAIKR010000003">
    <property type="protein sequence ID" value="MBR9727379.1"/>
    <property type="molecule type" value="Genomic_DNA"/>
</dbReference>
<sequence>MSSIDQVLSAAKAIAQKGHTPCLALIKARVGNHIPMPVLIQGLKQFKAMSEEQVQQINDVEPQATSAPETQPDIDQLVQQMSLMQQQINQLQQRIDALESQANEHKG</sequence>
<dbReference type="Proteomes" id="UP000811844">
    <property type="component" value="Unassembled WGS sequence"/>
</dbReference>
<protein>
    <recommendedName>
        <fullName evidence="4">KfrA N-terminal DNA-binding domain-containing protein</fullName>
    </recommendedName>
</protein>
<proteinExistence type="predicted"/>
<gene>
    <name evidence="2" type="ORF">G3R48_05155</name>
</gene>
<comment type="caution">
    <text evidence="2">The sequence shown here is derived from an EMBL/GenBank/DDBJ whole genome shotgun (WGS) entry which is preliminary data.</text>
</comment>
<accession>A0ABS5I114</accession>
<evidence type="ECO:0000256" key="1">
    <source>
        <dbReference type="SAM" id="Coils"/>
    </source>
</evidence>
<name>A0ABS5I114_9GAMM</name>
<evidence type="ECO:0000313" key="3">
    <source>
        <dbReference type="Proteomes" id="UP000811844"/>
    </source>
</evidence>
<keyword evidence="1" id="KW-0175">Coiled coil</keyword>
<dbReference type="RefSeq" id="WP_153662547.1">
    <property type="nucleotide sequence ID" value="NZ_JAAIKR010000003.1"/>
</dbReference>
<keyword evidence="3" id="KW-1185">Reference proteome</keyword>